<dbReference type="PANTHER" id="PTHR43174:SF1">
    <property type="entry name" value="UDP-N-ACETYLGLUCOSAMINE 2-EPIMERASE"/>
    <property type="match status" value="1"/>
</dbReference>
<protein>
    <submittedName>
        <fullName evidence="3">UDP-N-acetylglucosamine 2-epimerase (Non-hydrolyzing)</fullName>
    </submittedName>
</protein>
<dbReference type="Gene3D" id="3.40.50.2000">
    <property type="entry name" value="Glycogen Phosphorylase B"/>
    <property type="match status" value="2"/>
</dbReference>
<keyword evidence="4" id="KW-1185">Reference proteome</keyword>
<comment type="similarity">
    <text evidence="1">Belongs to the UDP-N-acetylglucosamine 2-epimerase family.</text>
</comment>
<dbReference type="SUPFAM" id="SSF53756">
    <property type="entry name" value="UDP-Glycosyltransferase/glycogen phosphorylase"/>
    <property type="match status" value="1"/>
</dbReference>
<organism evidence="3 4">
    <name type="scientific">Planobispora takensis</name>
    <dbReference type="NCBI Taxonomy" id="1367882"/>
    <lineage>
        <taxon>Bacteria</taxon>
        <taxon>Bacillati</taxon>
        <taxon>Actinomycetota</taxon>
        <taxon>Actinomycetes</taxon>
        <taxon>Streptosporangiales</taxon>
        <taxon>Streptosporangiaceae</taxon>
        <taxon>Planobispora</taxon>
    </lineage>
</organism>
<evidence type="ECO:0000313" key="4">
    <source>
        <dbReference type="Proteomes" id="UP000634476"/>
    </source>
</evidence>
<feature type="domain" description="UDP-N-acetylglucosamine 2-epimerase" evidence="2">
    <location>
        <begin position="43"/>
        <end position="368"/>
    </location>
</feature>
<gene>
    <name evidence="3" type="ORF">Pta02_36750</name>
</gene>
<name>A0A8J3SW99_9ACTN</name>
<evidence type="ECO:0000256" key="1">
    <source>
        <dbReference type="RuleBase" id="RU003513"/>
    </source>
</evidence>
<dbReference type="Proteomes" id="UP000634476">
    <property type="component" value="Unassembled WGS sequence"/>
</dbReference>
<dbReference type="RefSeq" id="WP_203876044.1">
    <property type="nucleotide sequence ID" value="NZ_BOOK01000027.1"/>
</dbReference>
<dbReference type="InterPro" id="IPR029767">
    <property type="entry name" value="WecB-like"/>
</dbReference>
<dbReference type="EMBL" id="BOOK01000027">
    <property type="protein sequence ID" value="GII01667.1"/>
    <property type="molecule type" value="Genomic_DNA"/>
</dbReference>
<proteinExistence type="inferred from homology"/>
<dbReference type="Pfam" id="PF02350">
    <property type="entry name" value="Epimerase_2"/>
    <property type="match status" value="1"/>
</dbReference>
<comment type="caution">
    <text evidence="3">The sequence shown here is derived from an EMBL/GenBank/DDBJ whole genome shotgun (WGS) entry which is preliminary data.</text>
</comment>
<dbReference type="GO" id="GO:0016853">
    <property type="term" value="F:isomerase activity"/>
    <property type="evidence" value="ECO:0007669"/>
    <property type="project" value="UniProtKB-KW"/>
</dbReference>
<dbReference type="AlphaFoldDB" id="A0A8J3SW99"/>
<dbReference type="NCBIfam" id="TIGR00236">
    <property type="entry name" value="wecB"/>
    <property type="match status" value="1"/>
</dbReference>
<sequence>MRDSAPSQATPAPDDPLVLHVLGARPNFVKAAPVMRGLADLGVRQGIVHTGQHYDALMSDVFFADLGLPEPIANLGVGSGSHAAQTAALLTGLESVVLEHDPALVVVYGDVNSTLAAILVCAKLRIPTAHVEAGLRSFDRGMPEEVNRVVTDALSDILFATSPDALSHLANEGVDPARVHLVGNPMIDSLFSALDRLDPAPVRERLGLPGRYGVATLHRPANVDDPAAAGELVDAVLQVSERLPIVVPIHPRGRERLAAAGLVTGGNLLIVDPLGYVDFLSLVRGATLVVTDSGGVQEETTMLGVPCLTVRPNTERPITVTHGTNRLVTPALLPAAADKALADGATTPSGELPPLWDGKAGPRIARVIASWLAGENLSPASQAVPPKSL</sequence>
<reference evidence="3" key="1">
    <citation type="submission" date="2021-01" db="EMBL/GenBank/DDBJ databases">
        <title>Whole genome shotgun sequence of Planobispora takensis NBRC 109077.</title>
        <authorList>
            <person name="Komaki H."/>
            <person name="Tamura T."/>
        </authorList>
    </citation>
    <scope>NUCLEOTIDE SEQUENCE</scope>
    <source>
        <strain evidence="3">NBRC 109077</strain>
    </source>
</reference>
<dbReference type="InterPro" id="IPR003331">
    <property type="entry name" value="UDP_GlcNAc_Epimerase_2_dom"/>
</dbReference>
<accession>A0A8J3SW99</accession>
<keyword evidence="1" id="KW-0413">Isomerase</keyword>
<evidence type="ECO:0000259" key="2">
    <source>
        <dbReference type="Pfam" id="PF02350"/>
    </source>
</evidence>
<evidence type="ECO:0000313" key="3">
    <source>
        <dbReference type="EMBL" id="GII01667.1"/>
    </source>
</evidence>
<dbReference type="CDD" id="cd03786">
    <property type="entry name" value="GTB_UDP-GlcNAc_2-Epimerase"/>
    <property type="match status" value="1"/>
</dbReference>
<dbReference type="PANTHER" id="PTHR43174">
    <property type="entry name" value="UDP-N-ACETYLGLUCOSAMINE 2-EPIMERASE"/>
    <property type="match status" value="1"/>
</dbReference>